<evidence type="ECO:0000313" key="6">
    <source>
        <dbReference type="Proteomes" id="UP001204772"/>
    </source>
</evidence>
<evidence type="ECO:0000256" key="3">
    <source>
        <dbReference type="ARBA" id="ARBA00022898"/>
    </source>
</evidence>
<accession>A0ABT1FNM7</accession>
<dbReference type="SUPFAM" id="SSF53686">
    <property type="entry name" value="Tryptophan synthase beta subunit-like PLP-dependent enzymes"/>
    <property type="match status" value="1"/>
</dbReference>
<protein>
    <submittedName>
        <fullName evidence="5">Pyridoxal-phosphate dependent enzyme</fullName>
    </submittedName>
</protein>
<keyword evidence="6" id="KW-1185">Reference proteome</keyword>
<evidence type="ECO:0000259" key="4">
    <source>
        <dbReference type="Pfam" id="PF00291"/>
    </source>
</evidence>
<dbReference type="Gene3D" id="3.40.50.1100">
    <property type="match status" value="2"/>
</dbReference>
<comment type="cofactor">
    <cofactor evidence="1">
        <name>pyridoxal 5'-phosphate</name>
        <dbReference type="ChEBI" id="CHEBI:597326"/>
    </cofactor>
</comment>
<dbReference type="PANTHER" id="PTHR43780:SF2">
    <property type="entry name" value="1-AMINOCYCLOPROPANE-1-CARBOXYLATE DEAMINASE-RELATED"/>
    <property type="match status" value="1"/>
</dbReference>
<name>A0ABT1FNM7_9BACT</name>
<dbReference type="EMBL" id="JAMZEL010000002">
    <property type="protein sequence ID" value="MCP1382173.1"/>
    <property type="molecule type" value="Genomic_DNA"/>
</dbReference>
<evidence type="ECO:0000313" key="5">
    <source>
        <dbReference type="EMBL" id="MCP1382173.1"/>
    </source>
</evidence>
<proteinExistence type="inferred from homology"/>
<organism evidence="5 6">
    <name type="scientific">Runella salmonicolor</name>
    <dbReference type="NCBI Taxonomy" id="2950278"/>
    <lineage>
        <taxon>Bacteria</taxon>
        <taxon>Pseudomonadati</taxon>
        <taxon>Bacteroidota</taxon>
        <taxon>Cytophagia</taxon>
        <taxon>Cytophagales</taxon>
        <taxon>Spirosomataceae</taxon>
        <taxon>Runella</taxon>
    </lineage>
</organism>
<dbReference type="RefSeq" id="WP_253526268.1">
    <property type="nucleotide sequence ID" value="NZ_JAMZEL010000002.1"/>
</dbReference>
<comment type="similarity">
    <text evidence="2">Belongs to the ACC deaminase/D-cysteine desulfhydrase family.</text>
</comment>
<dbReference type="PIRSF" id="PIRSF006278">
    <property type="entry name" value="ACCD_DCysDesulf"/>
    <property type="match status" value="1"/>
</dbReference>
<dbReference type="InterPro" id="IPR027278">
    <property type="entry name" value="ACCD_DCysDesulf"/>
</dbReference>
<reference evidence="5 6" key="1">
    <citation type="submission" date="2022-06" db="EMBL/GenBank/DDBJ databases">
        <title>Runella sp. S5 genome sequencing.</title>
        <authorList>
            <person name="Park S."/>
        </authorList>
    </citation>
    <scope>NUCLEOTIDE SEQUENCE [LARGE SCALE GENOMIC DNA]</scope>
    <source>
        <strain evidence="5 6">S5</strain>
    </source>
</reference>
<dbReference type="Pfam" id="PF00291">
    <property type="entry name" value="PALP"/>
    <property type="match status" value="1"/>
</dbReference>
<dbReference type="Proteomes" id="UP001204772">
    <property type="component" value="Unassembled WGS sequence"/>
</dbReference>
<feature type="domain" description="Tryptophan synthase beta chain-like PALP" evidence="4">
    <location>
        <begin position="23"/>
        <end position="298"/>
    </location>
</feature>
<evidence type="ECO:0000256" key="2">
    <source>
        <dbReference type="ARBA" id="ARBA00008639"/>
    </source>
</evidence>
<dbReference type="InterPro" id="IPR001926">
    <property type="entry name" value="TrpB-like_PALP"/>
</dbReference>
<comment type="caution">
    <text evidence="5">The sequence shown here is derived from an EMBL/GenBank/DDBJ whole genome shotgun (WGS) entry which is preliminary data.</text>
</comment>
<dbReference type="InterPro" id="IPR036052">
    <property type="entry name" value="TrpB-like_PALP_sf"/>
</dbReference>
<dbReference type="PANTHER" id="PTHR43780">
    <property type="entry name" value="1-AMINOCYCLOPROPANE-1-CARBOXYLATE DEAMINASE-RELATED"/>
    <property type="match status" value="1"/>
</dbReference>
<gene>
    <name evidence="5" type="ORF">NCI00_07040</name>
</gene>
<keyword evidence="3" id="KW-0663">Pyridoxal phosphate</keyword>
<evidence type="ECO:0000256" key="1">
    <source>
        <dbReference type="ARBA" id="ARBA00001933"/>
    </source>
</evidence>
<sequence length="305" mass="33914">MYIKPNVIVSRVDRFWENAAQSPLQIVQLPLFTEHGVRVYMKRDDLLHPFVSGNKWRKLKYNLREAERLGFKRLVTFGGAYSNHIAAVAAAGQAMGFETLGIIRGDELHADSNQTLQFASHCGMHLQFVSRTAYRDKELLISQFGDNSYLLPEGGSNQLAIKGVGEAVEEIQSQLAAPVDYFCTAFGTGGTSAGLLSAAVSAKVLVFSSLNIKKREVEAHLAAFVPLHDKTWDIFTDYHFGGYGKETEELNQFIDDFEQKTTIPLEQVYTGKMMFGVVDLVRKGFFNQGDVVVVLHSGGLQGKRK</sequence>